<dbReference type="Gene3D" id="3.30.1150.10">
    <property type="match status" value="1"/>
</dbReference>
<dbReference type="AlphaFoldDB" id="A0A2X2IQ36"/>
<dbReference type="GeneID" id="97178704"/>
<dbReference type="RefSeq" id="WP_083295803.1">
    <property type="nucleotide sequence ID" value="NZ_CP069793.1"/>
</dbReference>
<dbReference type="SUPFAM" id="SSF74653">
    <property type="entry name" value="TolA/TonB C-terminal domain"/>
    <property type="match status" value="1"/>
</dbReference>
<accession>A0A2X2IQ36</accession>
<evidence type="ECO:0000313" key="1">
    <source>
        <dbReference type="EMBL" id="SPZ84337.1"/>
    </source>
</evidence>
<evidence type="ECO:0000313" key="2">
    <source>
        <dbReference type="Proteomes" id="UP000251241"/>
    </source>
</evidence>
<proteinExistence type="predicted"/>
<dbReference type="Proteomes" id="UP000251241">
    <property type="component" value="Unassembled WGS sequence"/>
</dbReference>
<dbReference type="EMBL" id="UAUU01000002">
    <property type="protein sequence ID" value="SPZ84337.1"/>
    <property type="molecule type" value="Genomic_DNA"/>
</dbReference>
<reference evidence="1 2" key="1">
    <citation type="submission" date="2018-06" db="EMBL/GenBank/DDBJ databases">
        <authorList>
            <consortium name="Pathogen Informatics"/>
            <person name="Doyle S."/>
        </authorList>
    </citation>
    <scope>NUCLEOTIDE SEQUENCE [LARGE SCALE GENOMIC DNA]</scope>
    <source>
        <strain evidence="1 2">NCTC11343</strain>
    </source>
</reference>
<sequence>MYLTGFKTLFSVLLFMVWCTSASAQVIAKRDIPADSIAQHVDDFPYFKGGVVAWSKFIQNNLDLSGTVRAMDSVAYAKYGSRQTAILKFIVCEDGAICNIEIENPDKISPEFAKAVLSAMRRSPQWMPGQVKGKPVKTRFRQPVVAVIE</sequence>
<gene>
    <name evidence="1" type="ORF">NCTC11343_00877</name>
</gene>
<organism evidence="1 2">
    <name type="scientific">Sphingobacterium multivorum</name>
    <dbReference type="NCBI Taxonomy" id="28454"/>
    <lineage>
        <taxon>Bacteria</taxon>
        <taxon>Pseudomonadati</taxon>
        <taxon>Bacteroidota</taxon>
        <taxon>Sphingobacteriia</taxon>
        <taxon>Sphingobacteriales</taxon>
        <taxon>Sphingobacteriaceae</taxon>
        <taxon>Sphingobacterium</taxon>
    </lineage>
</organism>
<name>A0A2X2IQ36_SPHMU</name>
<protein>
    <submittedName>
        <fullName evidence="1">Uncharacterized protein</fullName>
    </submittedName>
</protein>